<keyword evidence="3" id="KW-1185">Reference proteome</keyword>
<reference evidence="2" key="1">
    <citation type="submission" date="2020-08" db="EMBL/GenBank/DDBJ databases">
        <title>Ramlibacter sp. GTP1 16S ribosomal RNA gene genome sequencing and assembly.</title>
        <authorList>
            <person name="Kang M."/>
        </authorList>
    </citation>
    <scope>NUCLEOTIDE SEQUENCE</scope>
    <source>
        <strain evidence="2">GTP1</strain>
    </source>
</reference>
<gene>
    <name evidence="2" type="ORF">H8R02_05700</name>
</gene>
<dbReference type="SUPFAM" id="SSF52218">
    <property type="entry name" value="Flavoproteins"/>
    <property type="match status" value="1"/>
</dbReference>
<accession>A0A923M4R7</accession>
<name>A0A923M4R7_9BURK</name>
<evidence type="ECO:0000313" key="2">
    <source>
        <dbReference type="EMBL" id="MBC5763935.1"/>
    </source>
</evidence>
<feature type="region of interest" description="Disordered" evidence="1">
    <location>
        <begin position="154"/>
        <end position="173"/>
    </location>
</feature>
<organism evidence="2 3">
    <name type="scientific">Ramlibacter albus</name>
    <dbReference type="NCBI Taxonomy" id="2079448"/>
    <lineage>
        <taxon>Bacteria</taxon>
        <taxon>Pseudomonadati</taxon>
        <taxon>Pseudomonadota</taxon>
        <taxon>Betaproteobacteria</taxon>
        <taxon>Burkholderiales</taxon>
        <taxon>Comamonadaceae</taxon>
        <taxon>Ramlibacter</taxon>
    </lineage>
</organism>
<evidence type="ECO:0000256" key="1">
    <source>
        <dbReference type="SAM" id="MobiDB-lite"/>
    </source>
</evidence>
<protein>
    <submittedName>
        <fullName evidence="2">Flavodoxin</fullName>
    </submittedName>
</protein>
<dbReference type="Proteomes" id="UP000596827">
    <property type="component" value="Unassembled WGS sequence"/>
</dbReference>
<sequence length="173" mass="18721">MDSTLIVFYSHTGVSRRVARLLADQQGWPVGEVHEKFALAGRGPLRCVLESVLRLHPRINYNGPNPADFRTVVLVSPVWAFSLSGPMRSFVHGHRDTLQHVAVLMTMGGAGASLAAREVAHILGRQPVLTAGITQKEVEDGAATQRVQEFADALRPGGNRRQPADTAWSPLAG</sequence>
<dbReference type="AlphaFoldDB" id="A0A923M4R7"/>
<evidence type="ECO:0000313" key="3">
    <source>
        <dbReference type="Proteomes" id="UP000596827"/>
    </source>
</evidence>
<proteinExistence type="predicted"/>
<comment type="caution">
    <text evidence="2">The sequence shown here is derived from an EMBL/GenBank/DDBJ whole genome shotgun (WGS) entry which is preliminary data.</text>
</comment>
<dbReference type="InterPro" id="IPR029039">
    <property type="entry name" value="Flavoprotein-like_sf"/>
</dbReference>
<dbReference type="Gene3D" id="3.40.50.360">
    <property type="match status" value="1"/>
</dbReference>
<dbReference type="EMBL" id="JACORU010000001">
    <property type="protein sequence ID" value="MBC5763935.1"/>
    <property type="molecule type" value="Genomic_DNA"/>
</dbReference>